<dbReference type="AlphaFoldDB" id="A0A1I8AI02"/>
<name>A0A1I8AI02_9BILA</name>
<dbReference type="InterPro" id="IPR035291">
    <property type="entry name" value="DUF5354"/>
</dbReference>
<reference evidence="2" key="1">
    <citation type="submission" date="2016-11" db="UniProtKB">
        <authorList>
            <consortium name="WormBaseParasite"/>
        </authorList>
    </citation>
    <scope>IDENTIFICATION</scope>
</reference>
<dbReference type="Proteomes" id="UP000095287">
    <property type="component" value="Unplaced"/>
</dbReference>
<keyword evidence="1" id="KW-1185">Reference proteome</keyword>
<organism evidence="1 2">
    <name type="scientific">Steinernema glaseri</name>
    <dbReference type="NCBI Taxonomy" id="37863"/>
    <lineage>
        <taxon>Eukaryota</taxon>
        <taxon>Metazoa</taxon>
        <taxon>Ecdysozoa</taxon>
        <taxon>Nematoda</taxon>
        <taxon>Chromadorea</taxon>
        <taxon>Rhabditida</taxon>
        <taxon>Tylenchina</taxon>
        <taxon>Panagrolaimomorpha</taxon>
        <taxon>Strongyloidoidea</taxon>
        <taxon>Steinernematidae</taxon>
        <taxon>Steinernema</taxon>
    </lineage>
</organism>
<accession>A0A1I8AI02</accession>
<dbReference type="WBParaSite" id="L893_g5804.t1">
    <property type="protein sequence ID" value="L893_g5804.t1"/>
    <property type="gene ID" value="L893_g5804"/>
</dbReference>
<protein>
    <submittedName>
        <fullName evidence="2">Uncharacterized protein</fullName>
    </submittedName>
</protein>
<sequence>MTDTLYRHRSQIRSRPQVYKDYIYVLYTDSLLTNGSLPKVLTLTTEQKTPTRLLPFVIACRGNHRTLPEFSSPEKVLPQVPVLQPIAMASINMLISFGLVAAIVSTVSALTCYENDAEGNRYEVTNSTYKYCALIPETETSRGRLFGLGPESDWTEAYDHMFNMSDSVYRILTVCILERYDFGQIYASSYKEFMFRCVCNYDRCNSDKTFNAYLHGVKAQSSDEMLVSNQGMLL</sequence>
<proteinExistence type="predicted"/>
<evidence type="ECO:0000313" key="2">
    <source>
        <dbReference type="WBParaSite" id="L893_g5804.t1"/>
    </source>
</evidence>
<evidence type="ECO:0000313" key="1">
    <source>
        <dbReference type="Proteomes" id="UP000095287"/>
    </source>
</evidence>
<dbReference type="Pfam" id="PF17305">
    <property type="entry name" value="DUF5354"/>
    <property type="match status" value="1"/>
</dbReference>